<dbReference type="EMBL" id="JACHFV010000013">
    <property type="protein sequence ID" value="MBB5296675.1"/>
    <property type="molecule type" value="Genomic_DNA"/>
</dbReference>
<proteinExistence type="inferred from homology"/>
<dbReference type="Proteomes" id="UP000536909">
    <property type="component" value="Unassembled WGS sequence"/>
</dbReference>
<reference evidence="4 5" key="1">
    <citation type="submission" date="2019-04" db="EMBL/GenBank/DDBJ databases">
        <title>Deinococcus metalilatus MA1002 mutant No.5.</title>
        <authorList>
            <person name="Park W."/>
            <person name="Park C."/>
        </authorList>
    </citation>
    <scope>NUCLEOTIDE SEQUENCE [LARGE SCALE GENOMIC DNA]</scope>
    <source>
        <strain evidence="4 5">MA1002-m5</strain>
    </source>
</reference>
<comment type="caution">
    <text evidence="4">The sequence shown here is derived from an EMBL/GenBank/DDBJ whole genome shotgun (WGS) entry which is preliminary data.</text>
</comment>
<evidence type="ECO:0000313" key="3">
    <source>
        <dbReference type="EMBL" id="MBB5296675.1"/>
    </source>
</evidence>
<dbReference type="GO" id="GO:0005737">
    <property type="term" value="C:cytoplasm"/>
    <property type="evidence" value="ECO:0007669"/>
    <property type="project" value="TreeGrafter"/>
</dbReference>
<dbReference type="PIRSF" id="PIRSF000883">
    <property type="entry name" value="Pesterase_MJ0912"/>
    <property type="match status" value="1"/>
</dbReference>
<dbReference type="Gene3D" id="3.60.21.10">
    <property type="match status" value="1"/>
</dbReference>
<evidence type="ECO:0000259" key="2">
    <source>
        <dbReference type="Pfam" id="PF12850"/>
    </source>
</evidence>
<keyword evidence="6" id="KW-1185">Reference proteome</keyword>
<dbReference type="RefSeq" id="WP_129119555.1">
    <property type="nucleotide sequence ID" value="NZ_BSUI01000001.1"/>
</dbReference>
<comment type="similarity">
    <text evidence="1">Belongs to the metallophosphoesterase superfamily. YfcE family.</text>
</comment>
<evidence type="ECO:0000313" key="5">
    <source>
        <dbReference type="Proteomes" id="UP000308000"/>
    </source>
</evidence>
<dbReference type="SUPFAM" id="SSF56300">
    <property type="entry name" value="Metallo-dependent phosphatases"/>
    <property type="match status" value="1"/>
</dbReference>
<evidence type="ECO:0000313" key="6">
    <source>
        <dbReference type="Proteomes" id="UP000536909"/>
    </source>
</evidence>
<gene>
    <name evidence="4" type="ORF">FCS05_15335</name>
    <name evidence="3" type="ORF">HNQ10_003528</name>
</gene>
<feature type="domain" description="Calcineurin-like phosphoesterase" evidence="2">
    <location>
        <begin position="1"/>
        <end position="181"/>
    </location>
</feature>
<dbReference type="InterPro" id="IPR029052">
    <property type="entry name" value="Metallo-depent_PP-like"/>
</dbReference>
<dbReference type="Pfam" id="PF12850">
    <property type="entry name" value="Metallophos_2"/>
    <property type="match status" value="1"/>
</dbReference>
<organism evidence="4 5">
    <name type="scientific">Deinococcus metallilatus</name>
    <dbReference type="NCBI Taxonomy" id="1211322"/>
    <lineage>
        <taxon>Bacteria</taxon>
        <taxon>Thermotogati</taxon>
        <taxon>Deinococcota</taxon>
        <taxon>Deinococci</taxon>
        <taxon>Deinococcales</taxon>
        <taxon>Deinococcaceae</taxon>
        <taxon>Deinococcus</taxon>
    </lineage>
</organism>
<accession>A0AAJ5F6R8</accession>
<dbReference type="AlphaFoldDB" id="A0AAJ5F6R8"/>
<sequence length="241" mass="26686">MRLAVFGDIHGNLPPLRAALADMRAQGAEAFVCLGDVAMDGAWPRECVAEVAALGCPVVRGNADREMLESPRPFTPRGFPDERELWEIGNWSAAQLTDSEREVLRGYVPTAAFPDLLCFHGSPERDNEELTAQTPDARLEELRTVHGRQVVWVGGHTHKPLLRTLDGWTLLNPGSVGLPFEWRGERYVNPARAEYLLLERRAGGWQPTFRAVPYDVEEVRRGLLASGMPHAAWAAGDWVAG</sequence>
<dbReference type="PANTHER" id="PTHR42850:SF2">
    <property type="entry name" value="BLL5683 PROTEIN"/>
    <property type="match status" value="1"/>
</dbReference>
<dbReference type="InterPro" id="IPR050126">
    <property type="entry name" value="Ap4A_hydrolase"/>
</dbReference>
<dbReference type="GO" id="GO:0016791">
    <property type="term" value="F:phosphatase activity"/>
    <property type="evidence" value="ECO:0007669"/>
    <property type="project" value="TreeGrafter"/>
</dbReference>
<evidence type="ECO:0000256" key="1">
    <source>
        <dbReference type="ARBA" id="ARBA00008950"/>
    </source>
</evidence>
<dbReference type="PANTHER" id="PTHR42850">
    <property type="entry name" value="METALLOPHOSPHOESTERASE"/>
    <property type="match status" value="1"/>
</dbReference>
<name>A0AAJ5F6R8_9DEIO</name>
<evidence type="ECO:0000313" key="4">
    <source>
        <dbReference type="EMBL" id="TLK24225.1"/>
    </source>
</evidence>
<dbReference type="Proteomes" id="UP000308000">
    <property type="component" value="Unassembled WGS sequence"/>
</dbReference>
<reference evidence="3 6" key="2">
    <citation type="submission" date="2020-08" db="EMBL/GenBank/DDBJ databases">
        <title>Genomic Encyclopedia of Type Strains, Phase IV (KMG-IV): sequencing the most valuable type-strain genomes for metagenomic binning, comparative biology and taxonomic classification.</title>
        <authorList>
            <person name="Goeker M."/>
        </authorList>
    </citation>
    <scope>NUCLEOTIDE SEQUENCE [LARGE SCALE GENOMIC DNA]</scope>
    <source>
        <strain evidence="3 6">DSM 105434</strain>
    </source>
</reference>
<protein>
    <submittedName>
        <fullName evidence="3 4">Phosphoesterase</fullName>
    </submittedName>
</protein>
<dbReference type="InterPro" id="IPR024654">
    <property type="entry name" value="Calcineurin-like_PHP_lpxH"/>
</dbReference>
<dbReference type="EMBL" id="VBRC01000011">
    <property type="protein sequence ID" value="TLK24225.1"/>
    <property type="molecule type" value="Genomic_DNA"/>
</dbReference>
<dbReference type="InterPro" id="IPR011152">
    <property type="entry name" value="Pesterase_MJ0912"/>
</dbReference>